<reference evidence="2 3" key="1">
    <citation type="submission" date="2019-02" db="EMBL/GenBank/DDBJ databases">
        <title>Genome sequencing of the rare red list fungi Dentipellis fragilis.</title>
        <authorList>
            <person name="Buettner E."/>
            <person name="Kellner H."/>
        </authorList>
    </citation>
    <scope>NUCLEOTIDE SEQUENCE [LARGE SCALE GENOMIC DNA]</scope>
    <source>
        <strain evidence="2 3">DSM 105465</strain>
    </source>
</reference>
<accession>A0A4Y9Y1G0</accession>
<dbReference type="Proteomes" id="UP000298327">
    <property type="component" value="Unassembled WGS sequence"/>
</dbReference>
<sequence>MQLSPTDVDPTHREASTPPNDENDPKKEMVTKDVRARVDSVRWKMPQHTVLARLQCTIHRVREPDADDTTVLQCRRVRGGFSEQRWGDRTQRRIQTPAKAVTWVAGRLGTRSQGQRGSGDAPQRGNGRTGR</sequence>
<evidence type="ECO:0000313" key="2">
    <source>
        <dbReference type="EMBL" id="TFY55912.1"/>
    </source>
</evidence>
<protein>
    <submittedName>
        <fullName evidence="2">Uncharacterized protein</fullName>
    </submittedName>
</protein>
<dbReference type="AlphaFoldDB" id="A0A4Y9Y1G0"/>
<comment type="caution">
    <text evidence="2">The sequence shown here is derived from an EMBL/GenBank/DDBJ whole genome shotgun (WGS) entry which is preliminary data.</text>
</comment>
<evidence type="ECO:0000256" key="1">
    <source>
        <dbReference type="SAM" id="MobiDB-lite"/>
    </source>
</evidence>
<feature type="region of interest" description="Disordered" evidence="1">
    <location>
        <begin position="105"/>
        <end position="131"/>
    </location>
</feature>
<proteinExistence type="predicted"/>
<dbReference type="EMBL" id="SEOQ01000874">
    <property type="protein sequence ID" value="TFY55912.1"/>
    <property type="molecule type" value="Genomic_DNA"/>
</dbReference>
<keyword evidence="3" id="KW-1185">Reference proteome</keyword>
<evidence type="ECO:0000313" key="3">
    <source>
        <dbReference type="Proteomes" id="UP000298327"/>
    </source>
</evidence>
<feature type="region of interest" description="Disordered" evidence="1">
    <location>
        <begin position="1"/>
        <end position="31"/>
    </location>
</feature>
<organism evidence="2 3">
    <name type="scientific">Dentipellis fragilis</name>
    <dbReference type="NCBI Taxonomy" id="205917"/>
    <lineage>
        <taxon>Eukaryota</taxon>
        <taxon>Fungi</taxon>
        <taxon>Dikarya</taxon>
        <taxon>Basidiomycota</taxon>
        <taxon>Agaricomycotina</taxon>
        <taxon>Agaricomycetes</taxon>
        <taxon>Russulales</taxon>
        <taxon>Hericiaceae</taxon>
        <taxon>Dentipellis</taxon>
    </lineage>
</organism>
<gene>
    <name evidence="2" type="ORF">EVG20_g9144</name>
</gene>
<name>A0A4Y9Y1G0_9AGAM</name>